<keyword evidence="1" id="KW-0812">Transmembrane</keyword>
<keyword evidence="1" id="KW-1133">Transmembrane helix</keyword>
<protein>
    <submittedName>
        <fullName evidence="2">Uncharacterized protein</fullName>
    </submittedName>
</protein>
<dbReference type="Proteomes" id="UP001286456">
    <property type="component" value="Unassembled WGS sequence"/>
</dbReference>
<dbReference type="AlphaFoldDB" id="A0AAE0J457"/>
<reference evidence="2" key="1">
    <citation type="journal article" date="2023" name="Mol. Phylogenet. Evol.">
        <title>Genome-scale phylogeny and comparative genomics of the fungal order Sordariales.</title>
        <authorList>
            <person name="Hensen N."/>
            <person name="Bonometti L."/>
            <person name="Westerberg I."/>
            <person name="Brannstrom I.O."/>
            <person name="Guillou S."/>
            <person name="Cros-Aarteil S."/>
            <person name="Calhoun S."/>
            <person name="Haridas S."/>
            <person name="Kuo A."/>
            <person name="Mondo S."/>
            <person name="Pangilinan J."/>
            <person name="Riley R."/>
            <person name="LaButti K."/>
            <person name="Andreopoulos B."/>
            <person name="Lipzen A."/>
            <person name="Chen C."/>
            <person name="Yan M."/>
            <person name="Daum C."/>
            <person name="Ng V."/>
            <person name="Clum A."/>
            <person name="Steindorff A."/>
            <person name="Ohm R.A."/>
            <person name="Martin F."/>
            <person name="Silar P."/>
            <person name="Natvig D.O."/>
            <person name="Lalanne C."/>
            <person name="Gautier V."/>
            <person name="Ament-Velasquez S.L."/>
            <person name="Kruys A."/>
            <person name="Hutchinson M.I."/>
            <person name="Powell A.J."/>
            <person name="Barry K."/>
            <person name="Miller A.N."/>
            <person name="Grigoriev I.V."/>
            <person name="Debuchy R."/>
            <person name="Gladieux P."/>
            <person name="Hiltunen Thoren M."/>
            <person name="Johannesson H."/>
        </authorList>
    </citation>
    <scope>NUCLEOTIDE SEQUENCE</scope>
    <source>
        <strain evidence="2">SMH4131-1</strain>
    </source>
</reference>
<proteinExistence type="predicted"/>
<evidence type="ECO:0000313" key="2">
    <source>
        <dbReference type="EMBL" id="KAK3336175.1"/>
    </source>
</evidence>
<gene>
    <name evidence="2" type="ORF">B0T19DRAFT_31262</name>
</gene>
<evidence type="ECO:0000313" key="3">
    <source>
        <dbReference type="Proteomes" id="UP001286456"/>
    </source>
</evidence>
<keyword evidence="1" id="KW-0472">Membrane</keyword>
<organism evidence="2 3">
    <name type="scientific">Cercophora scortea</name>
    <dbReference type="NCBI Taxonomy" id="314031"/>
    <lineage>
        <taxon>Eukaryota</taxon>
        <taxon>Fungi</taxon>
        <taxon>Dikarya</taxon>
        <taxon>Ascomycota</taxon>
        <taxon>Pezizomycotina</taxon>
        <taxon>Sordariomycetes</taxon>
        <taxon>Sordariomycetidae</taxon>
        <taxon>Sordariales</taxon>
        <taxon>Lasiosphaeriaceae</taxon>
        <taxon>Cercophora</taxon>
    </lineage>
</organism>
<sequence>MCDVCLLSRRDLQASGRPMSTVGRKGRSREEAAVCKSRDLLFPFSFYFFLSSCWGYCSVLAWRTLDSRLHSGIGWIYQFSEVIITIIIIILGILGGLQGTPMKSSLRDAIYHSHLVAFLGSPFFLFFFSLTDTLPLWRCIRNRWIGKASQGCLRTSWVDGWIPEQKRI</sequence>
<feature type="transmembrane region" description="Helical" evidence="1">
    <location>
        <begin position="75"/>
        <end position="97"/>
    </location>
</feature>
<feature type="transmembrane region" description="Helical" evidence="1">
    <location>
        <begin position="40"/>
        <end position="63"/>
    </location>
</feature>
<feature type="transmembrane region" description="Helical" evidence="1">
    <location>
        <begin position="109"/>
        <end position="128"/>
    </location>
</feature>
<accession>A0AAE0J457</accession>
<keyword evidence="3" id="KW-1185">Reference proteome</keyword>
<comment type="caution">
    <text evidence="2">The sequence shown here is derived from an EMBL/GenBank/DDBJ whole genome shotgun (WGS) entry which is preliminary data.</text>
</comment>
<dbReference type="EMBL" id="JAUEPO010000001">
    <property type="protein sequence ID" value="KAK3336175.1"/>
    <property type="molecule type" value="Genomic_DNA"/>
</dbReference>
<reference evidence="2" key="2">
    <citation type="submission" date="2023-06" db="EMBL/GenBank/DDBJ databases">
        <authorList>
            <consortium name="Lawrence Berkeley National Laboratory"/>
            <person name="Haridas S."/>
            <person name="Hensen N."/>
            <person name="Bonometti L."/>
            <person name="Westerberg I."/>
            <person name="Brannstrom I.O."/>
            <person name="Guillou S."/>
            <person name="Cros-Aarteil S."/>
            <person name="Calhoun S."/>
            <person name="Kuo A."/>
            <person name="Mondo S."/>
            <person name="Pangilinan J."/>
            <person name="Riley R."/>
            <person name="Labutti K."/>
            <person name="Andreopoulos B."/>
            <person name="Lipzen A."/>
            <person name="Chen C."/>
            <person name="Yanf M."/>
            <person name="Daum C."/>
            <person name="Ng V."/>
            <person name="Clum A."/>
            <person name="Steindorff A."/>
            <person name="Ohm R."/>
            <person name="Martin F."/>
            <person name="Silar P."/>
            <person name="Natvig D."/>
            <person name="Lalanne C."/>
            <person name="Gautier V."/>
            <person name="Ament-Velasquez S.L."/>
            <person name="Kruys A."/>
            <person name="Hutchinson M.I."/>
            <person name="Powell A.J."/>
            <person name="Barry K."/>
            <person name="Miller A.N."/>
            <person name="Grigoriev I.V."/>
            <person name="Debuchy R."/>
            <person name="Gladieux P."/>
            <person name="Thoren M.H."/>
            <person name="Johannesson H."/>
        </authorList>
    </citation>
    <scope>NUCLEOTIDE SEQUENCE</scope>
    <source>
        <strain evidence="2">SMH4131-1</strain>
    </source>
</reference>
<evidence type="ECO:0000256" key="1">
    <source>
        <dbReference type="SAM" id="Phobius"/>
    </source>
</evidence>
<name>A0AAE0J457_9PEZI</name>